<proteinExistence type="predicted"/>
<evidence type="ECO:0000313" key="3">
    <source>
        <dbReference type="EMBL" id="SCM16306.1"/>
    </source>
</evidence>
<dbReference type="VEuPathDB" id="PlasmoDB:PBANKA_1303100"/>
<dbReference type="Proteomes" id="UP000219860">
    <property type="component" value="Chromosome 13"/>
</dbReference>
<sequence>MEVDWKETFEELVISLRHETHPKATLFETAIYNNAYLDTNYYEFEKNILITEVYIKIVHNNNTINLDLYDKISVKKEDIQIKNNNQCIILILKKKEKKLWGHLYFFSMFVTYKNYVYPNLLKCTKEEKDKIISLEHKFKTLINNRRIQSIGHLKKILKKNKLLNDDFYKKLKDNAQKIQWELEKKKNEDFKIQKESVKKRAVDTIYEELDEKNETESNPYGEIDNNQNKPKIIESLFLGNDNTNKVIKLKFTELKKNQRPARESRNLKKPLANYSSTKNFFLIVLIEKAKKLFFKNSDFSSSLETLKSIKDNIQSGAELILNEHIKVLSNLSLLYLLTNDLNNCIDCCGKCIDLINEEIKNYNTEEVYIDEDTIKHITPSKIVNSLDDIKSKNYIQYLYIIYAIVVVRKIYAMIKKPEVIEDLEKCFNSIKDIKKFLPHYFYQNIENDIFNLRNSYSLDTLLHVQVSGIDEIKEHLLKINNLMDDKKIPHNASLNFYIYLKRSFYLKKLNMFYTNIINIFLTLFCIIDKQNKIYSFLYNVDGFNLTQFLLDIFEYILLLKNNSILSAKVVEMENLRNQAKDNKTYQINHHIINEEIISVLKILLTQNYHSEFQSDLISNIALNKIMNLFINKNYDEICRKEAIHNNDQISISEKNEQSQGNDETNQNTIINASYKISLPYSNIYFKNILYKIKKKNITMKNISYPSLKTNNLDIEIYSNDETYKKKIENMSELLKVNIAIKIIKTICYSFNLIQKIHKESIPDKIHLRNVLHALLIDLSYSIWKSNNLSQTENIVSLLFLYLNFSFVYKYDTNEFIIDTHFKKKEESRNYNFMILKDIQSQNHDTNTGCNISTDYIKHIVEQTFIHNFFADYKKYIESTKKKEQAKKTQASHCYNHNKMILNTMYLIKKIKNNINKRKKYIKIIDIERKSLINKFPEEIYHQIIPFLNNKSYYLNSIQYSILLLSYNYKSTITSSFNLEYLSVLKKYFTMSFFLKNYQKKNIHLNKDTPIIYQYLLKKYLSYFTQPFSINFKTKKRNTFLQQYNTENSEKYIISYIQAVIRKYKKIKIFRNINYCLRQINADRMFIENSKKILTRYIDVLALDFHILNCFLQFSEQNLSPHSLINKGNTDLCYFDHKMIQENSLETFSKCNFKNVVKHYFMKFLKVKIIILNTKSFPY</sequence>
<evidence type="ECO:0000313" key="4">
    <source>
        <dbReference type="EMBL" id="SCM18102.1"/>
    </source>
</evidence>
<dbReference type="EMBL" id="LT608261">
    <property type="protein sequence ID" value="SCM16306.1"/>
    <property type="molecule type" value="Genomic_DNA"/>
</dbReference>
<evidence type="ECO:0000313" key="9">
    <source>
        <dbReference type="Proteomes" id="UP000220214"/>
    </source>
</evidence>
<evidence type="ECO:0000313" key="6">
    <source>
        <dbReference type="Proteomes" id="UP000069549"/>
    </source>
</evidence>
<dbReference type="Proteomes" id="UP000219974">
    <property type="component" value="Chromosome 13"/>
</dbReference>
<dbReference type="AlphaFoldDB" id="A0A113SGK1"/>
<dbReference type="EMBL" id="LT614639">
    <property type="protein sequence ID" value="SCN27529.1"/>
    <property type="molecule type" value="Genomic_DNA"/>
</dbReference>
<dbReference type="OMA" id="CFSFIYN"/>
<evidence type="ECO:0000313" key="2">
    <source>
        <dbReference type="EMBL" id="SCL95881.1"/>
    </source>
</evidence>
<name>A0A113SGK1_PLABE</name>
<evidence type="ECO:0000313" key="5">
    <source>
        <dbReference type="EMBL" id="SCN27529.1"/>
    </source>
</evidence>
<dbReference type="EMBL" id="LT608277">
    <property type="protein sequence ID" value="SCM18102.1"/>
    <property type="molecule type" value="Genomic_DNA"/>
</dbReference>
<evidence type="ECO:0000313" key="10">
    <source>
        <dbReference type="Proteomes" id="UP000516480"/>
    </source>
</evidence>
<reference evidence="1 6" key="1">
    <citation type="submission" date="2016-02" db="EMBL/GenBank/DDBJ databases">
        <authorList>
            <consortium name="Pathogen Informatics"/>
        </authorList>
    </citation>
    <scope>NUCLEOTIDE SEQUENCE [LARGE SCALE GENOMIC DNA]</scope>
    <source>
        <strain evidence="1 6">K173</strain>
        <strain evidence="2 10">NK65 ny</strain>
        <strain evidence="5 9">NK65e</strain>
        <strain evidence="3 7">SP11 Antwerpcl1</strain>
        <strain evidence="4 8">SP11 RLL</strain>
    </source>
</reference>
<dbReference type="Proteomes" id="UP000516480">
    <property type="component" value="Chromosome 13"/>
</dbReference>
<dbReference type="OrthoDB" id="381456at2759"/>
<organism evidence="1 6">
    <name type="scientific">Plasmodium berghei</name>
    <dbReference type="NCBI Taxonomy" id="5821"/>
    <lineage>
        <taxon>Eukaryota</taxon>
        <taxon>Sar</taxon>
        <taxon>Alveolata</taxon>
        <taxon>Apicomplexa</taxon>
        <taxon>Aconoidasida</taxon>
        <taxon>Haemosporida</taxon>
        <taxon>Plasmodiidae</taxon>
        <taxon>Plasmodium</taxon>
        <taxon>Plasmodium (Vinckeia)</taxon>
    </lineage>
</organism>
<evidence type="ECO:0000313" key="1">
    <source>
        <dbReference type="EMBL" id="CXI87995.1"/>
    </source>
</evidence>
<dbReference type="Proteomes" id="UP000069549">
    <property type="component" value="Chromosome 13"/>
</dbReference>
<gene>
    <name evidence="1" type="ORF">PBK173_000363800</name>
    <name evidence="5" type="ORF">PBNK65E_000352600</name>
    <name evidence="2" type="ORF">PBNK65NY_000352200</name>
    <name evidence="3" type="ORF">PBSP11A_000352800</name>
    <name evidence="4" type="ORF">PBSP11RLL_000352800</name>
</gene>
<accession>A0A113SGK1</accession>
<evidence type="ECO:0000313" key="7">
    <source>
        <dbReference type="Proteomes" id="UP000219860"/>
    </source>
</evidence>
<evidence type="ECO:0000313" key="8">
    <source>
        <dbReference type="Proteomes" id="UP000219974"/>
    </source>
</evidence>
<protein>
    <submittedName>
        <fullName evidence="1">Uncharacterized protein</fullName>
    </submittedName>
</protein>
<dbReference type="Proteomes" id="UP000220214">
    <property type="component" value="Chromosome 13"/>
</dbReference>
<dbReference type="EMBL" id="LT608149">
    <property type="protein sequence ID" value="SCL95881.1"/>
    <property type="molecule type" value="Genomic_DNA"/>
</dbReference>
<dbReference type="EMBL" id="LT160033">
    <property type="protein sequence ID" value="CXI87995.1"/>
    <property type="molecule type" value="Genomic_DNA"/>
</dbReference>